<accession>A0ABT5DUP1</accession>
<proteinExistence type="predicted"/>
<reference evidence="3 4" key="1">
    <citation type="submission" date="2022-11" db="EMBL/GenBank/DDBJ databases">
        <title>Minimal conservation of predation-associated metabolite biosynthetic gene clusters underscores biosynthetic potential of Myxococcota including descriptions for ten novel species: Archangium lansinium sp. nov., Myxococcus landrumus sp. nov., Nannocystis bai.</title>
        <authorList>
            <person name="Ahearne A."/>
            <person name="Stevens C."/>
            <person name="Dowd S."/>
        </authorList>
    </citation>
    <scope>NUCLEOTIDE SEQUENCE [LARGE SCALE GENOMIC DNA]</scope>
    <source>
        <strain evidence="3 4">BB15-2</strain>
    </source>
</reference>
<evidence type="ECO:0000256" key="1">
    <source>
        <dbReference type="SAM" id="MobiDB-lite"/>
    </source>
</evidence>
<keyword evidence="4" id="KW-1185">Reference proteome</keyword>
<dbReference type="Gene3D" id="2.80.10.50">
    <property type="match status" value="1"/>
</dbReference>
<evidence type="ECO:0000256" key="2">
    <source>
        <dbReference type="SAM" id="SignalP"/>
    </source>
</evidence>
<comment type="caution">
    <text evidence="3">The sequence shown here is derived from an EMBL/GenBank/DDBJ whole genome shotgun (WGS) entry which is preliminary data.</text>
</comment>
<dbReference type="PROSITE" id="PS51257">
    <property type="entry name" value="PROKAR_LIPOPROTEIN"/>
    <property type="match status" value="1"/>
</dbReference>
<dbReference type="SUPFAM" id="SSF101898">
    <property type="entry name" value="NHL repeat"/>
    <property type="match status" value="1"/>
</dbReference>
<name>A0ABT5DUP1_9BACT</name>
<gene>
    <name evidence="3" type="ORF">POL25_07690</name>
</gene>
<dbReference type="RefSeq" id="WP_272085260.1">
    <property type="nucleotide sequence ID" value="NZ_JAQNDL010000001.1"/>
</dbReference>
<protein>
    <recommendedName>
        <fullName evidence="5">Cell surface protein</fullName>
    </recommendedName>
</protein>
<organism evidence="3 4">
    <name type="scientific">Nannocystis bainbridge</name>
    <dbReference type="NCBI Taxonomy" id="2995303"/>
    <lineage>
        <taxon>Bacteria</taxon>
        <taxon>Pseudomonadati</taxon>
        <taxon>Myxococcota</taxon>
        <taxon>Polyangia</taxon>
        <taxon>Nannocystales</taxon>
        <taxon>Nannocystaceae</taxon>
        <taxon>Nannocystis</taxon>
    </lineage>
</organism>
<dbReference type="Proteomes" id="UP001221686">
    <property type="component" value="Unassembled WGS sequence"/>
</dbReference>
<feature type="chain" id="PRO_5046547770" description="Cell surface protein" evidence="2">
    <location>
        <begin position="17"/>
        <end position="517"/>
    </location>
</feature>
<dbReference type="PANTHER" id="PTHR35580">
    <property type="entry name" value="CELL SURFACE GLYCOPROTEIN (S-LAYER PROTEIN)-LIKE PROTEIN"/>
    <property type="match status" value="1"/>
</dbReference>
<sequence>MMFVRPLFLAASIVLACGPPKDSGDSTESAGTTDEEPGMSTTGATPTTSGGMTGTSTTGTSTTDGSGTDGESEEELCGAPGQVRWIKQFDAASDTGYNGLGLAVDGGGNVILVGKFHHPASFGGETFAVTDDWPDAFVAKFDTEGNHLWSRHFGGLGEQRIDEVAVDDDGSIALGGRFSGSIDLGGGELTAVSFMDVLVARLSPEGEHLWSRSFAGSDMATVGRVSQIAAVHGETVFAADIGTPTDFGGGQIGQPDSNNSFVVTLDAAGEHVWSQAMGVDAPGSFESTGLAVDGDGVVWVSGRFEHSALSDDQPPMPFTTMSMYVARFAADGQPQPMLVSTGDPAHMPYFPTLAADGVGRVHVGGSFFGGLEFGGALLGSSGSVDGFLLTLDGEGAPLRQLAFGQGEHEEQGLLDIAGDAAGRTALAGQFQSGIDLGGISLSGNPAVDGFVAKLEVDGATRWARSFGAESWGVSSEVALDAAGAVYVAGQFRDSMALDGHLVGPADDYDTVLMKLCP</sequence>
<feature type="compositionally biased region" description="Low complexity" evidence="1">
    <location>
        <begin position="38"/>
        <end position="66"/>
    </location>
</feature>
<dbReference type="PANTHER" id="PTHR35580:SF1">
    <property type="entry name" value="PHYTASE-LIKE DOMAIN-CONTAINING PROTEIN"/>
    <property type="match status" value="1"/>
</dbReference>
<feature type="signal peptide" evidence="2">
    <location>
        <begin position="1"/>
        <end position="16"/>
    </location>
</feature>
<keyword evidence="2" id="KW-0732">Signal</keyword>
<dbReference type="EMBL" id="JAQNDL010000001">
    <property type="protein sequence ID" value="MDC0716769.1"/>
    <property type="molecule type" value="Genomic_DNA"/>
</dbReference>
<evidence type="ECO:0008006" key="5">
    <source>
        <dbReference type="Google" id="ProtNLM"/>
    </source>
</evidence>
<evidence type="ECO:0000313" key="3">
    <source>
        <dbReference type="EMBL" id="MDC0716769.1"/>
    </source>
</evidence>
<dbReference type="InterPro" id="IPR052918">
    <property type="entry name" value="Motility_Chemotaxis_Reg"/>
</dbReference>
<evidence type="ECO:0000313" key="4">
    <source>
        <dbReference type="Proteomes" id="UP001221686"/>
    </source>
</evidence>
<feature type="region of interest" description="Disordered" evidence="1">
    <location>
        <begin position="18"/>
        <end position="77"/>
    </location>
</feature>